<organism evidence="2 3">
    <name type="scientific">Halosimplex pelagicum</name>
    <dbReference type="NCBI Taxonomy" id="869886"/>
    <lineage>
        <taxon>Archaea</taxon>
        <taxon>Methanobacteriati</taxon>
        <taxon>Methanobacteriota</taxon>
        <taxon>Stenosarchaea group</taxon>
        <taxon>Halobacteria</taxon>
        <taxon>Halobacteriales</taxon>
        <taxon>Haloarculaceae</taxon>
        <taxon>Halosimplex</taxon>
    </lineage>
</organism>
<dbReference type="AlphaFoldDB" id="A0A7D5T7B1"/>
<dbReference type="RefSeq" id="WP_179919966.1">
    <property type="nucleotide sequence ID" value="NZ_CP058909.1"/>
</dbReference>
<dbReference type="GeneID" id="56080953"/>
<dbReference type="Pfam" id="PF01541">
    <property type="entry name" value="GIY-YIG"/>
    <property type="match status" value="1"/>
</dbReference>
<evidence type="ECO:0000313" key="2">
    <source>
        <dbReference type="EMBL" id="QLH80130.1"/>
    </source>
</evidence>
<evidence type="ECO:0000259" key="1">
    <source>
        <dbReference type="PROSITE" id="PS50164"/>
    </source>
</evidence>
<protein>
    <submittedName>
        <fullName evidence="2">GIY-YIG nuclease family protein</fullName>
    </submittedName>
</protein>
<dbReference type="InterPro" id="IPR050190">
    <property type="entry name" value="UPF0213_domain"/>
</dbReference>
<proteinExistence type="predicted"/>
<dbReference type="PANTHER" id="PTHR34477">
    <property type="entry name" value="UPF0213 PROTEIN YHBQ"/>
    <property type="match status" value="1"/>
</dbReference>
<dbReference type="OrthoDB" id="297764at2157"/>
<dbReference type="KEGG" id="hpel:HZS54_00150"/>
<dbReference type="Proteomes" id="UP000509346">
    <property type="component" value="Chromosome"/>
</dbReference>
<dbReference type="EMBL" id="CP058909">
    <property type="protein sequence ID" value="QLH80130.1"/>
    <property type="molecule type" value="Genomic_DNA"/>
</dbReference>
<gene>
    <name evidence="2" type="ORF">HZS54_00150</name>
</gene>
<name>A0A7D5T7B1_9EURY</name>
<sequence length="107" mass="11967">MTEPRTTDPDHFVYLLRCDDGTFYTGYTTDVERRVREHDEGAGAKYTRGRTPVELLHVEGFDSKSAAMSREYEIKDGSRAAKERVVAEGGVPEFVDLPVALLADDGR</sequence>
<dbReference type="SUPFAM" id="SSF82771">
    <property type="entry name" value="GIY-YIG endonuclease"/>
    <property type="match status" value="1"/>
</dbReference>
<dbReference type="InterPro" id="IPR035901">
    <property type="entry name" value="GIY-YIG_endonuc_sf"/>
</dbReference>
<dbReference type="PROSITE" id="PS50164">
    <property type="entry name" value="GIY_YIG"/>
    <property type="match status" value="1"/>
</dbReference>
<dbReference type="PANTHER" id="PTHR34477:SF1">
    <property type="entry name" value="UPF0213 PROTEIN YHBQ"/>
    <property type="match status" value="1"/>
</dbReference>
<keyword evidence="3" id="KW-1185">Reference proteome</keyword>
<reference evidence="2 3" key="1">
    <citation type="submission" date="2020-07" db="EMBL/GenBank/DDBJ databases">
        <title>Halosimplex litoreum sp. nov. and Halosimplex rubrum sp. nov., isolated from different salt environments.</title>
        <authorList>
            <person name="Cui H."/>
        </authorList>
    </citation>
    <scope>NUCLEOTIDE SEQUENCE [LARGE SCALE GENOMIC DNA]</scope>
    <source>
        <strain evidence="2 3">R2</strain>
    </source>
</reference>
<accession>A0A7D5T7B1</accession>
<dbReference type="InterPro" id="IPR000305">
    <property type="entry name" value="GIY-YIG_endonuc"/>
</dbReference>
<dbReference type="Gene3D" id="3.40.1440.10">
    <property type="entry name" value="GIY-YIG endonuclease"/>
    <property type="match status" value="1"/>
</dbReference>
<dbReference type="CDD" id="cd10456">
    <property type="entry name" value="GIY-YIG_UPF0213"/>
    <property type="match status" value="1"/>
</dbReference>
<feature type="domain" description="GIY-YIG" evidence="1">
    <location>
        <begin position="9"/>
        <end position="84"/>
    </location>
</feature>
<evidence type="ECO:0000313" key="3">
    <source>
        <dbReference type="Proteomes" id="UP000509346"/>
    </source>
</evidence>